<organism evidence="1 2">
    <name type="scientific">Terrihalobacillus insolitus</name>
    <dbReference type="NCBI Taxonomy" id="2950438"/>
    <lineage>
        <taxon>Bacteria</taxon>
        <taxon>Bacillati</taxon>
        <taxon>Bacillota</taxon>
        <taxon>Bacilli</taxon>
        <taxon>Bacillales</taxon>
        <taxon>Bacillaceae</taxon>
        <taxon>Terrihalobacillus</taxon>
    </lineage>
</organism>
<dbReference type="EMBL" id="JAMQKB010000017">
    <property type="protein sequence ID" value="MDC3425589.1"/>
    <property type="molecule type" value="Genomic_DNA"/>
</dbReference>
<evidence type="ECO:0000313" key="2">
    <source>
        <dbReference type="Proteomes" id="UP001145050"/>
    </source>
</evidence>
<protein>
    <submittedName>
        <fullName evidence="1">Spore germination protein GerPE</fullName>
    </submittedName>
</protein>
<name>A0A9X4AN92_9BACI</name>
<accession>A0A9X4AN92</accession>
<evidence type="ECO:0000313" key="1">
    <source>
        <dbReference type="EMBL" id="MDC3425589.1"/>
    </source>
</evidence>
<keyword evidence="2" id="KW-1185">Reference proteome</keyword>
<comment type="caution">
    <text evidence="1">The sequence shown here is derived from an EMBL/GenBank/DDBJ whole genome shotgun (WGS) entry which is preliminary data.</text>
</comment>
<sequence length="127" mass="14083">MHKRTANVNRIKVIAASNSAIVGIGDVTYSSPVSNIIAVQKEGNVFINEENKYDFNKYPVFSRSPAEHHDHPIRVQEDTTHHVPAIGVNKVDVYGVASSSIFQVGSLGHIDAEARLKHIRILKDEQK</sequence>
<dbReference type="Proteomes" id="UP001145050">
    <property type="component" value="Unassembled WGS sequence"/>
</dbReference>
<proteinExistence type="predicted"/>
<reference evidence="1" key="1">
    <citation type="submission" date="2022-06" db="EMBL/GenBank/DDBJ databases">
        <title>Aquibacillus sp. a new bacterium isolated from soil saline samples.</title>
        <authorList>
            <person name="Galisteo C."/>
            <person name="De La Haba R."/>
            <person name="Sanchez-Porro C."/>
            <person name="Ventosa A."/>
        </authorList>
    </citation>
    <scope>NUCLEOTIDE SEQUENCE</scope>
    <source>
        <strain evidence="1">3ASR75-11</strain>
    </source>
</reference>
<dbReference type="Pfam" id="PF10970">
    <property type="entry name" value="GerPE"/>
    <property type="match status" value="1"/>
</dbReference>
<dbReference type="AlphaFoldDB" id="A0A9X4AN92"/>
<dbReference type="RefSeq" id="WP_272437404.1">
    <property type="nucleotide sequence ID" value="NZ_JAMQKB010000017.1"/>
</dbReference>
<gene>
    <name evidence="1" type="ORF">NC797_13865</name>
</gene>
<dbReference type="InterPro" id="IPR024496">
    <property type="entry name" value="Spore_germ_GerPE"/>
</dbReference>